<sequence length="61" mass="6543">MALVSVPVDITPPPADDSLVEPLERRVRFEPKTAAELNVSPETAARQATLYLSLTPGRIAA</sequence>
<name>A0AAE9ZMK3_9CAUD</name>
<dbReference type="Proteomes" id="UP001219759">
    <property type="component" value="Segment"/>
</dbReference>
<proteinExistence type="predicted"/>
<accession>A0AAE9ZMK3</accession>
<gene>
    <name evidence="1" type="primary">68</name>
    <name evidence="1" type="ORF">SEA_CARON_68</name>
</gene>
<evidence type="ECO:0000313" key="1">
    <source>
        <dbReference type="EMBL" id="WDS52094.1"/>
    </source>
</evidence>
<keyword evidence="2" id="KW-1185">Reference proteome</keyword>
<evidence type="ECO:0000313" key="2">
    <source>
        <dbReference type="Proteomes" id="UP001219759"/>
    </source>
</evidence>
<protein>
    <submittedName>
        <fullName evidence="1">Uncharacterized protein</fullName>
    </submittedName>
</protein>
<reference evidence="2" key="1">
    <citation type="submission" date="2023-01" db="EMBL/GenBank/DDBJ databases">
        <authorList>
            <person name="Bendele M."/>
            <person name="Baldwin A.R."/>
            <person name="Chauncey H.A."/>
            <person name="Connelly K.A."/>
            <person name="Daniel I."/>
            <person name="Fitzgerald E.B."/>
            <person name="McKinney B.E."/>
            <person name="Murray D.M."/>
            <person name="Parshall S."/>
            <person name="Stokes L.T."/>
            <person name="Tanaka K.N."/>
            <person name="Vinson E.C."/>
            <person name="Klevikis C."/>
            <person name="Temple L."/>
            <person name="Utz L."/>
            <person name="Rinehart C.A."/>
            <person name="Garlena R.A."/>
            <person name="Russell D.A."/>
            <person name="Jacobs-Sera D."/>
            <person name="Hatfull G.F."/>
        </authorList>
    </citation>
    <scope>NUCLEOTIDE SEQUENCE [LARGE SCALE GENOMIC DNA]</scope>
</reference>
<dbReference type="EMBL" id="OQ190481">
    <property type="protein sequence ID" value="WDS52094.1"/>
    <property type="molecule type" value="Genomic_DNA"/>
</dbReference>
<organism evidence="1 2">
    <name type="scientific">Microbacterium phage Caron</name>
    <dbReference type="NCBI Taxonomy" id="3028494"/>
    <lineage>
        <taxon>Viruses</taxon>
        <taxon>Duplodnaviria</taxon>
        <taxon>Heunggongvirae</taxon>
        <taxon>Uroviricota</taxon>
        <taxon>Caudoviricetes</taxon>
        <taxon>Casidaviridae</taxon>
        <taxon>Barnstormervirus</taxon>
        <taxon>Barnstormervirus caron</taxon>
    </lineage>
</organism>